<keyword evidence="12" id="KW-1185">Reference proteome</keyword>
<dbReference type="Proteomes" id="UP001224775">
    <property type="component" value="Unassembled WGS sequence"/>
</dbReference>
<dbReference type="PANTHER" id="PTHR13683:SF375">
    <property type="entry name" value="PEPTIDASE A1 DOMAIN-CONTAINING PROTEIN"/>
    <property type="match status" value="1"/>
</dbReference>
<evidence type="ECO:0000256" key="9">
    <source>
        <dbReference type="SAM" id="SignalP"/>
    </source>
</evidence>
<dbReference type="InterPro" id="IPR001461">
    <property type="entry name" value="Aspartic_peptidase_A1"/>
</dbReference>
<evidence type="ECO:0000256" key="4">
    <source>
        <dbReference type="ARBA" id="ARBA00022692"/>
    </source>
</evidence>
<dbReference type="InterPro" id="IPR034164">
    <property type="entry name" value="Pepsin-like_dom"/>
</dbReference>
<dbReference type="Pfam" id="PF14543">
    <property type="entry name" value="TAXi_N"/>
    <property type="match status" value="1"/>
</dbReference>
<proteinExistence type="inferred from homology"/>
<keyword evidence="7" id="KW-1133">Transmembrane helix</keyword>
<evidence type="ECO:0000313" key="11">
    <source>
        <dbReference type="EMBL" id="KAK1736057.1"/>
    </source>
</evidence>
<dbReference type="InterPro" id="IPR033121">
    <property type="entry name" value="PEPTIDASE_A1"/>
</dbReference>
<evidence type="ECO:0000256" key="5">
    <source>
        <dbReference type="ARBA" id="ARBA00022729"/>
    </source>
</evidence>
<dbReference type="EC" id="3.4.23.-" evidence="11"/>
<dbReference type="AlphaFoldDB" id="A0AAD8XYZ3"/>
<evidence type="ECO:0000256" key="7">
    <source>
        <dbReference type="ARBA" id="ARBA00022989"/>
    </source>
</evidence>
<dbReference type="GO" id="GO:0016020">
    <property type="term" value="C:membrane"/>
    <property type="evidence" value="ECO:0007669"/>
    <property type="project" value="UniProtKB-SubCell"/>
</dbReference>
<dbReference type="Gene3D" id="2.40.70.10">
    <property type="entry name" value="Acid Proteases"/>
    <property type="match status" value="2"/>
</dbReference>
<keyword evidence="3" id="KW-0645">Protease</keyword>
<keyword evidence="4" id="KW-0812">Transmembrane</keyword>
<dbReference type="GO" id="GO:0006508">
    <property type="term" value="P:proteolysis"/>
    <property type="evidence" value="ECO:0007669"/>
    <property type="project" value="UniProtKB-KW"/>
</dbReference>
<evidence type="ECO:0000256" key="1">
    <source>
        <dbReference type="ARBA" id="ARBA00004370"/>
    </source>
</evidence>
<dbReference type="InterPro" id="IPR032861">
    <property type="entry name" value="TAXi_N"/>
</dbReference>
<sequence length="1127" mass="125870">MNNSDPASGGHFARAAIILVAAFISSAAANKVASSSSPSQPKETTFVTEDEDLIINEEDLVHIPLRSRASVLRERNLLHLLHEEMEEDVDATFARWARSYTQESSNNSLLRNSNDEQVVDIFNDNTNINGSRHLQEISGDGTHFIDVWVGTPAQKRVLAVSSGADFTAFPCQGCTECGQVIAPYEQAKSDSFTTMPCGRCVGGQREDVCDRNREKCIARGYNLVDKSAWTAYEARDYVYVGGANEEMEQLGIQEADGTDVPKRFGFPLVFACQTEALGWYSSQVRDGIMGFSTARTSFVNQMVFQDKLKYPRFCMCFENRMMNGMDIRGSGVVTLGGYNPKILDAPLVFVQNIAKQGETRYKIHVRNIFFRQGGGQSIVQERDGQSVVKLNFNEELFNAKNGGTILDSGVPLLIFDESIQDTFMAEWKKLVGQQFSFGKMILTEKEVQSLPTIIIQIAAHDGIDKSFNPRTVPNMAGDRDPRHPFDGLLAIPSSHYMEYNPSTGTYRAKISLDSKLGSFLGINAMQGHAFFYDLAKDRIGFAESYNCRPKMSPAGDVDDDMFEMPSIHIETTAHVIEDGPFGMIPFAGGPADDLPDDFPKDVGMGPMEDDVYHGTCTTATCISFVTVGYCIVIAALAVAYKKYRPKDRSKQFDKEDSGDDVYDDYDGGGESEVLNPAFEQHVRYSNARGFALEQSLDSELNELHGFLSHDAQQEPNEAQEDNDIDSYSLDVDDLCESNTLFFKNEACLNETCIVKSTSTRECHGEIAFREAFYKCGTHSYRGEVALDLQHAFDTKLEDISVILSMLQQQQNDFVPLHCSENDSPERHIFHVPLHDLEMAQSFLISEVSSEVLSVDIEKLDPAWQIYFELVGNTSSLFQDVVFACSRFYSKGVAFIFLYFEGVLYSAIQNEPGLGLLDVDFQAYFTGENEGSTLAMYNYTTWMKLSAWKRAHVSISSPNFERMLKPSSNANLDLSDGYVQSYYILKPDNLGTEREVMFRFGSWLYSGVVDLPAMNSLQEIPKVIRTMRLAQHKLEFVGDVSSLPASNKFVKPMQFSTNITKCMEREAASCEEYLCEIMSQADATLNPVGVEKVPVEGVVLSTNESEPKVVKETKQRKRGSLPKLILLY</sequence>
<organism evidence="11 12">
    <name type="scientific">Skeletonema marinoi</name>
    <dbReference type="NCBI Taxonomy" id="267567"/>
    <lineage>
        <taxon>Eukaryota</taxon>
        <taxon>Sar</taxon>
        <taxon>Stramenopiles</taxon>
        <taxon>Ochrophyta</taxon>
        <taxon>Bacillariophyta</taxon>
        <taxon>Coscinodiscophyceae</taxon>
        <taxon>Thalassiosirophycidae</taxon>
        <taxon>Thalassiosirales</taxon>
        <taxon>Skeletonemataceae</taxon>
        <taxon>Skeletonema</taxon>
        <taxon>Skeletonema marinoi-dohrnii complex</taxon>
    </lineage>
</organism>
<keyword evidence="6 11" id="KW-0378">Hydrolase</keyword>
<feature type="domain" description="Peptidase A1" evidence="10">
    <location>
        <begin position="143"/>
        <end position="542"/>
    </location>
</feature>
<feature type="chain" id="PRO_5042114835" evidence="9">
    <location>
        <begin position="30"/>
        <end position="1127"/>
    </location>
</feature>
<evidence type="ECO:0000256" key="3">
    <source>
        <dbReference type="ARBA" id="ARBA00022670"/>
    </source>
</evidence>
<dbReference type="PANTHER" id="PTHR13683">
    <property type="entry name" value="ASPARTYL PROTEASES"/>
    <property type="match status" value="1"/>
</dbReference>
<accession>A0AAD8XYZ3</accession>
<evidence type="ECO:0000256" key="2">
    <source>
        <dbReference type="ARBA" id="ARBA00007447"/>
    </source>
</evidence>
<keyword evidence="8" id="KW-0472">Membrane</keyword>
<dbReference type="CDD" id="cd05471">
    <property type="entry name" value="pepsin_like"/>
    <property type="match status" value="1"/>
</dbReference>
<dbReference type="SUPFAM" id="SSF50630">
    <property type="entry name" value="Acid proteases"/>
    <property type="match status" value="1"/>
</dbReference>
<dbReference type="InterPro" id="IPR021109">
    <property type="entry name" value="Peptidase_aspartic_dom_sf"/>
</dbReference>
<comment type="similarity">
    <text evidence="2">Belongs to the peptidase A1 family.</text>
</comment>
<reference evidence="11" key="1">
    <citation type="submission" date="2023-06" db="EMBL/GenBank/DDBJ databases">
        <title>Survivors Of The Sea: Transcriptome response of Skeletonema marinoi to long-term dormancy.</title>
        <authorList>
            <person name="Pinder M.I.M."/>
            <person name="Kourtchenko O."/>
            <person name="Robertson E.K."/>
            <person name="Larsson T."/>
            <person name="Maumus F."/>
            <person name="Osuna-Cruz C.M."/>
            <person name="Vancaester E."/>
            <person name="Stenow R."/>
            <person name="Vandepoele K."/>
            <person name="Ploug H."/>
            <person name="Bruchert V."/>
            <person name="Godhe A."/>
            <person name="Topel M."/>
        </authorList>
    </citation>
    <scope>NUCLEOTIDE SEQUENCE</scope>
    <source>
        <strain evidence="11">R05AC</strain>
    </source>
</reference>
<comment type="subcellular location">
    <subcellularLocation>
        <location evidence="1">Membrane</location>
    </subcellularLocation>
</comment>
<dbReference type="GO" id="GO:0004190">
    <property type="term" value="F:aspartic-type endopeptidase activity"/>
    <property type="evidence" value="ECO:0007669"/>
    <property type="project" value="InterPro"/>
</dbReference>
<evidence type="ECO:0000256" key="8">
    <source>
        <dbReference type="ARBA" id="ARBA00023136"/>
    </source>
</evidence>
<evidence type="ECO:0000259" key="10">
    <source>
        <dbReference type="PROSITE" id="PS51767"/>
    </source>
</evidence>
<keyword evidence="5 9" id="KW-0732">Signal</keyword>
<name>A0AAD8XYZ3_9STRA</name>
<evidence type="ECO:0000256" key="6">
    <source>
        <dbReference type="ARBA" id="ARBA00022801"/>
    </source>
</evidence>
<comment type="caution">
    <text evidence="11">The sequence shown here is derived from an EMBL/GenBank/DDBJ whole genome shotgun (WGS) entry which is preliminary data.</text>
</comment>
<feature type="signal peptide" evidence="9">
    <location>
        <begin position="1"/>
        <end position="29"/>
    </location>
</feature>
<dbReference type="EMBL" id="JATAAI010000030">
    <property type="protein sequence ID" value="KAK1736057.1"/>
    <property type="molecule type" value="Genomic_DNA"/>
</dbReference>
<evidence type="ECO:0000313" key="12">
    <source>
        <dbReference type="Proteomes" id="UP001224775"/>
    </source>
</evidence>
<protein>
    <submittedName>
        <fullName evidence="11">Aspartic peptidase, A1 family</fullName>
        <ecNumber evidence="11">3.4.23.-</ecNumber>
    </submittedName>
</protein>
<gene>
    <name evidence="11" type="ORF">QTG54_013193</name>
</gene>
<dbReference type="PROSITE" id="PS51767">
    <property type="entry name" value="PEPTIDASE_A1"/>
    <property type="match status" value="1"/>
</dbReference>